<organism evidence="4">
    <name type="scientific">Beet yellows virus</name>
    <dbReference type="NCBI Taxonomy" id="12161"/>
    <lineage>
        <taxon>Viruses</taxon>
        <taxon>Riboviria</taxon>
        <taxon>Orthornavirae</taxon>
        <taxon>Kitrinoviricota</taxon>
        <taxon>Alsuviricetes</taxon>
        <taxon>Martellivirales</taxon>
        <taxon>Closteroviridae</taxon>
        <taxon>Closterovirus</taxon>
        <taxon>Closterovirus flavibetae</taxon>
    </lineage>
</organism>
<dbReference type="InterPro" id="IPR002679">
    <property type="entry name" value="Closter_coat"/>
</dbReference>
<evidence type="ECO:0000256" key="1">
    <source>
        <dbReference type="ARBA" id="ARBA00004328"/>
    </source>
</evidence>
<keyword evidence="3" id="KW-0946">Virion</keyword>
<accession>Q04369</accession>
<name>Q04369_9CLOS</name>
<proteinExistence type="predicted"/>
<evidence type="ECO:0000256" key="3">
    <source>
        <dbReference type="ARBA" id="ARBA00022844"/>
    </source>
</evidence>
<dbReference type="Pfam" id="PF01785">
    <property type="entry name" value="Closter_coat"/>
    <property type="match status" value="1"/>
</dbReference>
<dbReference type="GO" id="GO:0019028">
    <property type="term" value="C:viral capsid"/>
    <property type="evidence" value="ECO:0007669"/>
    <property type="project" value="UniProtKB-KW"/>
</dbReference>
<dbReference type="PIR" id="S27899">
    <property type="entry name" value="S27899"/>
</dbReference>
<sequence>MLAPEGRGDLIHFTENTRDAMETFFNSYDLAEYSEVNPNKLNRKETDELLGVIRERFKSELVITDEDFVKHLAFALIRAGNITTSTKVNYVGAYEYTIGGKKFLVKDAWVFPLIKECMKKFNKPNPVRTFCATFEDAYIVIARSLPKLNLNRTIGKRGIPSGYEFLGADFLTATSVCLNDHEKAIVLQASRAAIDRAVSSSVDGKIVSLFDLGRLS</sequence>
<keyword evidence="2 4" id="KW-0167">Capsid protein</keyword>
<protein>
    <submittedName>
        <fullName evidence="4">Coat protein</fullName>
    </submittedName>
</protein>
<comment type="subcellular location">
    <subcellularLocation>
        <location evidence="1">Virion</location>
    </subcellularLocation>
</comment>
<reference evidence="4" key="1">
    <citation type="submission" date="1991-08" db="EMBL/GenBank/DDBJ databases">
        <title>Nucleotide sequence of cDNA encoding the coat protein of beet yellows virus.</title>
        <authorList>
            <person name="Brunstedt J."/>
            <person name="Moseley J."/>
            <person name="Hull R."/>
        </authorList>
    </citation>
    <scope>NUCLEOTIDE SEQUENCE</scope>
    <source>
        <strain evidence="4">Broom's barn</strain>
    </source>
</reference>
<evidence type="ECO:0000256" key="2">
    <source>
        <dbReference type="ARBA" id="ARBA00022561"/>
    </source>
</evidence>
<dbReference type="EMBL" id="M59452">
    <property type="protein sequence ID" value="AAA72954.1"/>
    <property type="molecule type" value="Genomic_RNA"/>
</dbReference>
<evidence type="ECO:0000313" key="4">
    <source>
        <dbReference type="EMBL" id="AAA72954.1"/>
    </source>
</evidence>